<dbReference type="STRING" id="1453498.LG45_01025"/>
<keyword evidence="1" id="KW-0732">Signal</keyword>
<feature type="signal peptide" evidence="1">
    <location>
        <begin position="1"/>
        <end position="20"/>
    </location>
</feature>
<dbReference type="EMBL" id="JRHH01000001">
    <property type="protein sequence ID" value="KGD69386.1"/>
    <property type="molecule type" value="Genomic_DNA"/>
</dbReference>
<sequence>MQKKTLFSLLLLLCFKTIFCQEKTKNSLSNWYDSEIGNHNLAVNNGRLFNDVYPTNKKTNRYFEDEKFLIGEVLFDNQYYNSICINYDLFEDALLIKPYSEKDRNALILIKKRNESFIFKGKKFVNLNYNDAIKNDNVNGYYEEVLTNNSFQFYVKHKKSKREIFAENKVIYEYELRKEYYLFYKSNFHKVDSKNSITKLFPELKTQINNFFLQNNKSFEADRASFMKNLFNYINGLQ</sequence>
<evidence type="ECO:0000313" key="2">
    <source>
        <dbReference type="EMBL" id="KGD69386.1"/>
    </source>
</evidence>
<organism evidence="2 3">
    <name type="scientific">Flavobacterium aquatile LMG 4008 = ATCC 11947</name>
    <dbReference type="NCBI Taxonomy" id="1453498"/>
    <lineage>
        <taxon>Bacteria</taxon>
        <taxon>Pseudomonadati</taxon>
        <taxon>Bacteroidota</taxon>
        <taxon>Flavobacteriia</taxon>
        <taxon>Flavobacteriales</taxon>
        <taxon>Flavobacteriaceae</taxon>
        <taxon>Flavobacterium</taxon>
    </lineage>
</organism>
<dbReference type="OrthoDB" id="1187639at2"/>
<evidence type="ECO:0008006" key="4">
    <source>
        <dbReference type="Google" id="ProtNLM"/>
    </source>
</evidence>
<accession>A0A095SXF1</accession>
<dbReference type="RefSeq" id="WP_035123526.1">
    <property type="nucleotide sequence ID" value="NZ_JRHH01000001.1"/>
</dbReference>
<reference evidence="2 3" key="1">
    <citation type="submission" date="2014-09" db="EMBL/GenBank/DDBJ databases">
        <title>Whole Genome Shotgun of Flavobacterium aquatile LMG 4008.</title>
        <authorList>
            <person name="Gale A.N."/>
            <person name="Pipes S.E."/>
            <person name="Newman J.D."/>
        </authorList>
    </citation>
    <scope>NUCLEOTIDE SEQUENCE [LARGE SCALE GENOMIC DNA]</scope>
    <source>
        <strain evidence="2 3">LMG 4008</strain>
    </source>
</reference>
<comment type="caution">
    <text evidence="2">The sequence shown here is derived from an EMBL/GenBank/DDBJ whole genome shotgun (WGS) entry which is preliminary data.</text>
</comment>
<gene>
    <name evidence="2" type="ORF">LG45_01025</name>
</gene>
<feature type="chain" id="PRO_5001911363" description="YARHG domain-containing protein" evidence="1">
    <location>
        <begin position="21"/>
        <end position="238"/>
    </location>
</feature>
<protein>
    <recommendedName>
        <fullName evidence="4">YARHG domain-containing protein</fullName>
    </recommendedName>
</protein>
<keyword evidence="3" id="KW-1185">Reference proteome</keyword>
<proteinExistence type="predicted"/>
<dbReference type="AlphaFoldDB" id="A0A095SXF1"/>
<dbReference type="eggNOG" id="ENOG5032ZKA">
    <property type="taxonomic scope" value="Bacteria"/>
</dbReference>
<evidence type="ECO:0000256" key="1">
    <source>
        <dbReference type="SAM" id="SignalP"/>
    </source>
</evidence>
<dbReference type="Proteomes" id="UP000029554">
    <property type="component" value="Unassembled WGS sequence"/>
</dbReference>
<name>A0A095SXF1_9FLAO</name>
<evidence type="ECO:0000313" key="3">
    <source>
        <dbReference type="Proteomes" id="UP000029554"/>
    </source>
</evidence>